<dbReference type="NCBIfam" id="TIGR01936">
    <property type="entry name" value="nqrA"/>
    <property type="match status" value="1"/>
</dbReference>
<dbReference type="GO" id="GO:0016655">
    <property type="term" value="F:oxidoreductase activity, acting on NAD(P)H, quinone or similar compound as acceptor"/>
    <property type="evidence" value="ECO:0007669"/>
    <property type="project" value="UniProtKB-UniRule"/>
</dbReference>
<dbReference type="HAMAP" id="MF_00425">
    <property type="entry name" value="NqrA"/>
    <property type="match status" value="1"/>
</dbReference>
<keyword evidence="3 8" id="KW-0520">NAD</keyword>
<gene>
    <name evidence="8" type="primary">nqrA</name>
    <name evidence="12" type="ORF">HQ36_07500</name>
</gene>
<dbReference type="InterPro" id="IPR011053">
    <property type="entry name" value="Single_hybrid_motif"/>
</dbReference>
<dbReference type="Pfam" id="PF05896">
    <property type="entry name" value="NQRA_N"/>
    <property type="match status" value="1"/>
</dbReference>
<evidence type="ECO:0000256" key="1">
    <source>
        <dbReference type="ARBA" id="ARBA00022448"/>
    </source>
</evidence>
<comment type="subunit">
    <text evidence="8">Composed of six subunits; NqrA, NqrB, NqrC, NqrD, NqrE and NqrF.</text>
</comment>
<dbReference type="OrthoDB" id="9774536at2"/>
<dbReference type="SUPFAM" id="SSF51230">
    <property type="entry name" value="Single hybrid motif"/>
    <property type="match status" value="1"/>
</dbReference>
<keyword evidence="7 8" id="KW-0739">Sodium transport</keyword>
<dbReference type="EMBL" id="JQZW01000013">
    <property type="protein sequence ID" value="KGN97392.1"/>
    <property type="molecule type" value="Genomic_DNA"/>
</dbReference>
<dbReference type="InterPro" id="IPR056148">
    <property type="entry name" value="NQRA_2nd"/>
</dbReference>
<organism evidence="12 13">
    <name type="scientific">Porphyromonas gingivicanis</name>
    <dbReference type="NCBI Taxonomy" id="266762"/>
    <lineage>
        <taxon>Bacteria</taxon>
        <taxon>Pseudomonadati</taxon>
        <taxon>Bacteroidota</taxon>
        <taxon>Bacteroidia</taxon>
        <taxon>Bacteroidales</taxon>
        <taxon>Porphyromonadaceae</taxon>
        <taxon>Porphyromonas</taxon>
    </lineage>
</organism>
<dbReference type="STRING" id="266762.HQ36_07500"/>
<evidence type="ECO:0000256" key="3">
    <source>
        <dbReference type="ARBA" id="ARBA00023027"/>
    </source>
</evidence>
<comment type="function">
    <text evidence="8">NQR complex catalyzes the reduction of ubiquinone-1 to ubiquinol by two successive reactions, coupled with the transport of Na(+) ions from the cytoplasm to the periplasm. NqrA to NqrE are probably involved in the second step, the conversion of ubisemiquinone to ubiquinol.</text>
</comment>
<dbReference type="EC" id="7.2.1.1" evidence="8"/>
<dbReference type="InterPro" id="IPR056147">
    <property type="entry name" value="NQRA_N"/>
</dbReference>
<feature type="domain" description="NqrA second alpha/beta" evidence="11">
    <location>
        <begin position="116"/>
        <end position="258"/>
    </location>
</feature>
<dbReference type="PANTHER" id="PTHR37839">
    <property type="entry name" value="NA(+)-TRANSLOCATING NADH-QUINONE REDUCTASE SUBUNIT A"/>
    <property type="match status" value="1"/>
</dbReference>
<dbReference type="Gene3D" id="2.40.50.100">
    <property type="match status" value="1"/>
</dbReference>
<dbReference type="RefSeq" id="WP_025843437.1">
    <property type="nucleotide sequence ID" value="NZ_JQZW01000013.1"/>
</dbReference>
<dbReference type="Pfam" id="PF24836">
    <property type="entry name" value="NQRA_2nd"/>
    <property type="match status" value="1"/>
</dbReference>
<evidence type="ECO:0000256" key="7">
    <source>
        <dbReference type="ARBA" id="ARBA00023201"/>
    </source>
</evidence>
<evidence type="ECO:0000256" key="5">
    <source>
        <dbReference type="ARBA" id="ARBA00023065"/>
    </source>
</evidence>
<keyword evidence="1 8" id="KW-0813">Transport</keyword>
<evidence type="ECO:0000259" key="9">
    <source>
        <dbReference type="Pfam" id="PF05896"/>
    </source>
</evidence>
<evidence type="ECO:0000256" key="2">
    <source>
        <dbReference type="ARBA" id="ARBA00022967"/>
    </source>
</evidence>
<dbReference type="InterPro" id="IPR022615">
    <property type="entry name" value="NqrA_C_domain"/>
</dbReference>
<name>A0A0A2G4N6_9PORP</name>
<evidence type="ECO:0000313" key="13">
    <source>
        <dbReference type="Proteomes" id="UP000030134"/>
    </source>
</evidence>
<sequence>MTKTIRIKKGLSINLKGKAPLDNLPALKKSSVYGLVPDDYQGIIPKVLVKVGDVVKAGEPLFCHKKYPEMLFTSPVSGEVTAVERGEKRKLLSIQVAPSAEMEYKEYAVLPSFGDRKALLNLLLSSGMWSFFKQRPYDIIANPEELPRDIFVTAVLTAPLAPDVDYLLKGAENDLTTALQALTSLTDGTVYLGVQKNSRLSQISVKGVEVVLVEGPHPAGCVGTQINYIRPINKGEVVWTLKVTDLLIIGRFLRTGKVDYTRTIAVTGSDAALRGYVSLLPGCRVEEVFGANLTVKKEHERIINGDVLTGVQLSQERPFASLNIDQITVIPEGDDIDEMFGWIAPRFNQFSISRLYMSWLQKGKEYALDARVKGGERAMIMSNEFHRVFPLDIYPEQLLKAIIAFDIDKMEALGIYEVAPEDFALCEFVDSSKQELQYIVRKGLDLLYKEMN</sequence>
<evidence type="ECO:0000256" key="8">
    <source>
        <dbReference type="HAMAP-Rule" id="MF_00425"/>
    </source>
</evidence>
<dbReference type="NCBIfam" id="NF003761">
    <property type="entry name" value="PRK05352.1-4"/>
    <property type="match status" value="1"/>
</dbReference>
<dbReference type="AlphaFoldDB" id="A0A0A2G4N6"/>
<evidence type="ECO:0000256" key="4">
    <source>
        <dbReference type="ARBA" id="ARBA00023053"/>
    </source>
</evidence>
<keyword evidence="6 8" id="KW-0830">Ubiquinone</keyword>
<evidence type="ECO:0000313" key="12">
    <source>
        <dbReference type="EMBL" id="KGN97392.1"/>
    </source>
</evidence>
<keyword evidence="4 8" id="KW-0915">Sodium</keyword>
<reference evidence="12 13" key="1">
    <citation type="submission" date="2014-08" db="EMBL/GenBank/DDBJ databases">
        <title>Porphyromonas gingivicanis strain:COT-022_OH1391 Genome sequencing.</title>
        <authorList>
            <person name="Wallis C."/>
            <person name="Deusch O."/>
            <person name="O'Flynn C."/>
            <person name="Davis I."/>
            <person name="Jospin G."/>
            <person name="Darling A.E."/>
            <person name="Coil D.A."/>
            <person name="Alexiev A."/>
            <person name="Horsfall A."/>
            <person name="Kirkwood N."/>
            <person name="Harris S."/>
            <person name="Eisen J.A."/>
        </authorList>
    </citation>
    <scope>NUCLEOTIDE SEQUENCE [LARGE SCALE GENOMIC DNA]</scope>
    <source>
        <strain evidence="13">COT-022 OH1391</strain>
    </source>
</reference>
<feature type="domain" description="NqrA N-terminal barrel-sandwich hybrid" evidence="9">
    <location>
        <begin position="5"/>
        <end position="97"/>
    </location>
</feature>
<evidence type="ECO:0000259" key="10">
    <source>
        <dbReference type="Pfam" id="PF11973"/>
    </source>
</evidence>
<evidence type="ECO:0000256" key="6">
    <source>
        <dbReference type="ARBA" id="ARBA00023075"/>
    </source>
</evidence>
<protein>
    <recommendedName>
        <fullName evidence="8">Na(+)-translocating NADH-quinone reductase subunit A</fullName>
        <shortName evidence="8">Na(+)-NQR subunit A</shortName>
        <shortName evidence="8">Na(+)-translocating NQR subunit A</shortName>
        <ecNumber evidence="8">7.2.1.1</ecNumber>
    </recommendedName>
    <alternativeName>
        <fullName evidence="8">NQR complex subunit A</fullName>
    </alternativeName>
    <alternativeName>
        <fullName evidence="8">NQR-1 subunit A</fullName>
    </alternativeName>
</protein>
<comment type="similarity">
    <text evidence="8">Belongs to the NqrA family.</text>
</comment>
<keyword evidence="2 8" id="KW-1278">Translocase</keyword>
<evidence type="ECO:0000259" key="11">
    <source>
        <dbReference type="Pfam" id="PF24836"/>
    </source>
</evidence>
<feature type="domain" description="Na(+)-translocating NADH-quinone reductase subunit A C-terminal" evidence="10">
    <location>
        <begin position="263"/>
        <end position="313"/>
    </location>
</feature>
<dbReference type="eggNOG" id="COG1726">
    <property type="taxonomic scope" value="Bacteria"/>
</dbReference>
<dbReference type="InterPro" id="IPR008703">
    <property type="entry name" value="NqrA"/>
</dbReference>
<keyword evidence="5 8" id="KW-0406">Ion transport</keyword>
<comment type="caution">
    <text evidence="12">The sequence shown here is derived from an EMBL/GenBank/DDBJ whole genome shotgun (WGS) entry which is preliminary data.</text>
</comment>
<dbReference type="GO" id="GO:0006814">
    <property type="term" value="P:sodium ion transport"/>
    <property type="evidence" value="ECO:0007669"/>
    <property type="project" value="UniProtKB-UniRule"/>
</dbReference>
<dbReference type="PANTHER" id="PTHR37839:SF1">
    <property type="entry name" value="NA(+)-TRANSLOCATING NADH-QUINONE REDUCTASE SUBUNIT A"/>
    <property type="match status" value="1"/>
</dbReference>
<accession>A0A0A2G4N6</accession>
<keyword evidence="13" id="KW-1185">Reference proteome</keyword>
<dbReference type="Pfam" id="PF11973">
    <property type="entry name" value="NQRA_SLBB"/>
    <property type="match status" value="1"/>
</dbReference>
<comment type="catalytic activity">
    <reaction evidence="8">
        <text>a ubiquinone + n Na(+)(in) + NADH + H(+) = a ubiquinol + n Na(+)(out) + NAD(+)</text>
        <dbReference type="Rhea" id="RHEA:47748"/>
        <dbReference type="Rhea" id="RHEA-COMP:9565"/>
        <dbReference type="Rhea" id="RHEA-COMP:9566"/>
        <dbReference type="ChEBI" id="CHEBI:15378"/>
        <dbReference type="ChEBI" id="CHEBI:16389"/>
        <dbReference type="ChEBI" id="CHEBI:17976"/>
        <dbReference type="ChEBI" id="CHEBI:29101"/>
        <dbReference type="ChEBI" id="CHEBI:57540"/>
        <dbReference type="ChEBI" id="CHEBI:57945"/>
        <dbReference type="EC" id="7.2.1.1"/>
    </reaction>
</comment>
<dbReference type="Proteomes" id="UP000030134">
    <property type="component" value="Unassembled WGS sequence"/>
</dbReference>
<proteinExistence type="inferred from homology"/>